<comment type="caution">
    <text evidence="2">The sequence shown here is derived from an EMBL/GenBank/DDBJ whole genome shotgun (WGS) entry which is preliminary data.</text>
</comment>
<dbReference type="EMBL" id="BTGU01007279">
    <property type="protein sequence ID" value="GMN30329.1"/>
    <property type="molecule type" value="Genomic_DNA"/>
</dbReference>
<sequence>MATHLPGPGVAYSRRGSRPEPMADRRGTKRPTEEDRRERLAKMANLGKGKSKAGTSAPLSQNVAPQATRATPAPSAPATATVATPVGI</sequence>
<gene>
    <name evidence="2" type="ORF">TIFTF001_049606</name>
</gene>
<reference evidence="2" key="1">
    <citation type="submission" date="2023-07" db="EMBL/GenBank/DDBJ databases">
        <title>draft genome sequence of fig (Ficus carica).</title>
        <authorList>
            <person name="Takahashi T."/>
            <person name="Nishimura K."/>
        </authorList>
    </citation>
    <scope>NUCLEOTIDE SEQUENCE</scope>
</reference>
<feature type="region of interest" description="Disordered" evidence="1">
    <location>
        <begin position="1"/>
        <end position="88"/>
    </location>
</feature>
<feature type="compositionally biased region" description="Low complexity" evidence="1">
    <location>
        <begin position="63"/>
        <end position="88"/>
    </location>
</feature>
<proteinExistence type="predicted"/>
<dbReference type="AlphaFoldDB" id="A0AA87Z538"/>
<evidence type="ECO:0000313" key="3">
    <source>
        <dbReference type="Proteomes" id="UP001187192"/>
    </source>
</evidence>
<evidence type="ECO:0000313" key="2">
    <source>
        <dbReference type="EMBL" id="GMN30329.1"/>
    </source>
</evidence>
<feature type="compositionally biased region" description="Basic and acidic residues" evidence="1">
    <location>
        <begin position="17"/>
        <end position="41"/>
    </location>
</feature>
<protein>
    <submittedName>
        <fullName evidence="2">Uncharacterized protein</fullName>
    </submittedName>
</protein>
<accession>A0AA87Z538</accession>
<keyword evidence="3" id="KW-1185">Reference proteome</keyword>
<feature type="compositionally biased region" description="Polar residues" evidence="1">
    <location>
        <begin position="53"/>
        <end position="62"/>
    </location>
</feature>
<evidence type="ECO:0000256" key="1">
    <source>
        <dbReference type="SAM" id="MobiDB-lite"/>
    </source>
</evidence>
<dbReference type="Proteomes" id="UP001187192">
    <property type="component" value="Unassembled WGS sequence"/>
</dbReference>
<name>A0AA87Z538_FICCA</name>
<organism evidence="2 3">
    <name type="scientific">Ficus carica</name>
    <name type="common">Common fig</name>
    <dbReference type="NCBI Taxonomy" id="3494"/>
    <lineage>
        <taxon>Eukaryota</taxon>
        <taxon>Viridiplantae</taxon>
        <taxon>Streptophyta</taxon>
        <taxon>Embryophyta</taxon>
        <taxon>Tracheophyta</taxon>
        <taxon>Spermatophyta</taxon>
        <taxon>Magnoliopsida</taxon>
        <taxon>eudicotyledons</taxon>
        <taxon>Gunneridae</taxon>
        <taxon>Pentapetalae</taxon>
        <taxon>rosids</taxon>
        <taxon>fabids</taxon>
        <taxon>Rosales</taxon>
        <taxon>Moraceae</taxon>
        <taxon>Ficeae</taxon>
        <taxon>Ficus</taxon>
    </lineage>
</organism>